<keyword evidence="5" id="KW-0472">Membrane</keyword>
<dbReference type="InterPro" id="IPR004960">
    <property type="entry name" value="LipA_acyltrans"/>
</dbReference>
<dbReference type="GO" id="GO:0005886">
    <property type="term" value="C:plasma membrane"/>
    <property type="evidence" value="ECO:0007669"/>
    <property type="project" value="UniProtKB-SubCell"/>
</dbReference>
<dbReference type="RefSeq" id="WP_145068400.1">
    <property type="nucleotide sequence ID" value="NZ_CP036287.1"/>
</dbReference>
<keyword evidence="3" id="KW-0997">Cell inner membrane</keyword>
<organism evidence="7 8">
    <name type="scientific">Engelhardtia mirabilis</name>
    <dbReference type="NCBI Taxonomy" id="2528011"/>
    <lineage>
        <taxon>Bacteria</taxon>
        <taxon>Pseudomonadati</taxon>
        <taxon>Planctomycetota</taxon>
        <taxon>Planctomycetia</taxon>
        <taxon>Planctomycetia incertae sedis</taxon>
        <taxon>Engelhardtia</taxon>
    </lineage>
</organism>
<dbReference type="GO" id="GO:0009247">
    <property type="term" value="P:glycolipid biosynthetic process"/>
    <property type="evidence" value="ECO:0007669"/>
    <property type="project" value="UniProtKB-ARBA"/>
</dbReference>
<keyword evidence="8" id="KW-1185">Reference proteome</keyword>
<dbReference type="EC" id="2.3.1.-" evidence="7"/>
<dbReference type="Pfam" id="PF03279">
    <property type="entry name" value="Lip_A_acyltrans"/>
    <property type="match status" value="1"/>
</dbReference>
<dbReference type="Proteomes" id="UP000316921">
    <property type="component" value="Chromosome"/>
</dbReference>
<dbReference type="PANTHER" id="PTHR30606:SF10">
    <property type="entry name" value="PHOSPHATIDYLINOSITOL MANNOSIDE ACYLTRANSFERASE"/>
    <property type="match status" value="1"/>
</dbReference>
<dbReference type="EMBL" id="CP036287">
    <property type="protein sequence ID" value="QDU68948.1"/>
    <property type="molecule type" value="Genomic_DNA"/>
</dbReference>
<protein>
    <submittedName>
        <fullName evidence="7">Lipid A biosynthesis lauroyl acyltransferase</fullName>
        <ecNumber evidence="7">2.3.1.-</ecNumber>
    </submittedName>
</protein>
<keyword evidence="6 7" id="KW-0012">Acyltransferase</keyword>
<dbReference type="GO" id="GO:0016746">
    <property type="term" value="F:acyltransferase activity"/>
    <property type="evidence" value="ECO:0007669"/>
    <property type="project" value="UniProtKB-KW"/>
</dbReference>
<proteinExistence type="predicted"/>
<evidence type="ECO:0000256" key="3">
    <source>
        <dbReference type="ARBA" id="ARBA00022519"/>
    </source>
</evidence>
<name>A0A518BPP1_9BACT</name>
<keyword evidence="2" id="KW-1003">Cell membrane</keyword>
<keyword evidence="4 7" id="KW-0808">Transferase</keyword>
<sequence>MVEVSETEPADADAAAGAAAFEDAHGPDDSVGAFLVYLLFRAAIAVLSRLPWKLCDLAVSAVAALAHRFDKRHTRAAREFLTTALGELSEDELERRVRESYRHFFRVVLESQRFLLRVERGHVLEHFDLVWFEGAREALGGESGAVIVGCHLGNWEVAIMGVQALGLGDFWGIAKPVKNRFISRYIYRSRLERGVHILPRRGAMAQAPAIVEGGDILGMLLDQRARVKPVLAPFFGRPARCDRSVGVLLRRLGAPVVFAACYRIPERPLHYRLELGPILRPEDVAGQRPEAISARINSELERKILAAPEQYFWLHDRYRDAPPA</sequence>
<dbReference type="AlphaFoldDB" id="A0A518BPP1"/>
<accession>A0A518BPP1</accession>
<gene>
    <name evidence="7" type="primary">htrB</name>
    <name evidence="7" type="ORF">Pla133_40630</name>
</gene>
<dbReference type="CDD" id="cd07984">
    <property type="entry name" value="LPLAT_LABLAT-like"/>
    <property type="match status" value="1"/>
</dbReference>
<comment type="subcellular location">
    <subcellularLocation>
        <location evidence="1">Cell inner membrane</location>
    </subcellularLocation>
</comment>
<evidence type="ECO:0000256" key="2">
    <source>
        <dbReference type="ARBA" id="ARBA00022475"/>
    </source>
</evidence>
<dbReference type="KEGG" id="pbap:Pla133_40630"/>
<evidence type="ECO:0000256" key="1">
    <source>
        <dbReference type="ARBA" id="ARBA00004533"/>
    </source>
</evidence>
<evidence type="ECO:0000256" key="4">
    <source>
        <dbReference type="ARBA" id="ARBA00022679"/>
    </source>
</evidence>
<dbReference type="PANTHER" id="PTHR30606">
    <property type="entry name" value="LIPID A BIOSYNTHESIS LAUROYL ACYLTRANSFERASE"/>
    <property type="match status" value="1"/>
</dbReference>
<reference evidence="7 8" key="1">
    <citation type="submission" date="2019-02" db="EMBL/GenBank/DDBJ databases">
        <title>Deep-cultivation of Planctomycetes and their phenomic and genomic characterization uncovers novel biology.</title>
        <authorList>
            <person name="Wiegand S."/>
            <person name="Jogler M."/>
            <person name="Boedeker C."/>
            <person name="Pinto D."/>
            <person name="Vollmers J."/>
            <person name="Rivas-Marin E."/>
            <person name="Kohn T."/>
            <person name="Peeters S.H."/>
            <person name="Heuer A."/>
            <person name="Rast P."/>
            <person name="Oberbeckmann S."/>
            <person name="Bunk B."/>
            <person name="Jeske O."/>
            <person name="Meyerdierks A."/>
            <person name="Storesund J.E."/>
            <person name="Kallscheuer N."/>
            <person name="Luecker S."/>
            <person name="Lage O.M."/>
            <person name="Pohl T."/>
            <person name="Merkel B.J."/>
            <person name="Hornburger P."/>
            <person name="Mueller R.-W."/>
            <person name="Bruemmer F."/>
            <person name="Labrenz M."/>
            <person name="Spormann A.M."/>
            <person name="Op den Camp H."/>
            <person name="Overmann J."/>
            <person name="Amann R."/>
            <person name="Jetten M.S.M."/>
            <person name="Mascher T."/>
            <person name="Medema M.H."/>
            <person name="Devos D.P."/>
            <person name="Kaster A.-K."/>
            <person name="Ovreas L."/>
            <person name="Rohde M."/>
            <person name="Galperin M.Y."/>
            <person name="Jogler C."/>
        </authorList>
    </citation>
    <scope>NUCLEOTIDE SEQUENCE [LARGE SCALE GENOMIC DNA]</scope>
    <source>
        <strain evidence="7 8">Pla133</strain>
    </source>
</reference>
<evidence type="ECO:0000256" key="6">
    <source>
        <dbReference type="ARBA" id="ARBA00023315"/>
    </source>
</evidence>
<evidence type="ECO:0000313" key="8">
    <source>
        <dbReference type="Proteomes" id="UP000316921"/>
    </source>
</evidence>
<evidence type="ECO:0000313" key="7">
    <source>
        <dbReference type="EMBL" id="QDU68948.1"/>
    </source>
</evidence>
<evidence type="ECO:0000256" key="5">
    <source>
        <dbReference type="ARBA" id="ARBA00023136"/>
    </source>
</evidence>